<dbReference type="SUPFAM" id="SSF53649">
    <property type="entry name" value="Alkaline phosphatase-like"/>
    <property type="match status" value="1"/>
</dbReference>
<dbReference type="InterPro" id="IPR024607">
    <property type="entry name" value="Sulfatase_CS"/>
</dbReference>
<evidence type="ECO:0000256" key="2">
    <source>
        <dbReference type="ARBA" id="ARBA00022729"/>
    </source>
</evidence>
<feature type="domain" description="Sulfatase N-terminal" evidence="6">
    <location>
        <begin position="23"/>
        <end position="361"/>
    </location>
</feature>
<dbReference type="Pfam" id="PF00884">
    <property type="entry name" value="Sulfatase"/>
    <property type="match status" value="1"/>
</dbReference>
<dbReference type="PROSITE" id="PS00523">
    <property type="entry name" value="SULFATASE_1"/>
    <property type="match status" value="1"/>
</dbReference>
<keyword evidence="2 5" id="KW-0732">Signal</keyword>
<feature type="signal peptide" evidence="5">
    <location>
        <begin position="1"/>
        <end position="18"/>
    </location>
</feature>
<evidence type="ECO:0000313" key="8">
    <source>
        <dbReference type="Proteomes" id="UP000522262"/>
    </source>
</evidence>
<protein>
    <submittedName>
        <fullName evidence="7">Arylsulfatase</fullName>
    </submittedName>
</protein>
<dbReference type="InterPro" id="IPR017850">
    <property type="entry name" value="Alkaline_phosphatase_core_sf"/>
</dbReference>
<evidence type="ECO:0000259" key="6">
    <source>
        <dbReference type="Pfam" id="PF00884"/>
    </source>
</evidence>
<organism evidence="7 8">
    <name type="scientific">Fusarium mexicanum</name>
    <dbReference type="NCBI Taxonomy" id="751941"/>
    <lineage>
        <taxon>Eukaryota</taxon>
        <taxon>Fungi</taxon>
        <taxon>Dikarya</taxon>
        <taxon>Ascomycota</taxon>
        <taxon>Pezizomycotina</taxon>
        <taxon>Sordariomycetes</taxon>
        <taxon>Hypocreomycetidae</taxon>
        <taxon>Hypocreales</taxon>
        <taxon>Nectriaceae</taxon>
        <taxon>Fusarium</taxon>
        <taxon>Fusarium fujikuroi species complex</taxon>
    </lineage>
</organism>
<evidence type="ECO:0000256" key="1">
    <source>
        <dbReference type="ARBA" id="ARBA00008779"/>
    </source>
</evidence>
<dbReference type="Gene3D" id="3.40.720.10">
    <property type="entry name" value="Alkaline Phosphatase, subunit A"/>
    <property type="match status" value="1"/>
</dbReference>
<dbReference type="GO" id="GO:0008449">
    <property type="term" value="F:N-acetylglucosamine-6-sulfatase activity"/>
    <property type="evidence" value="ECO:0007669"/>
    <property type="project" value="TreeGrafter"/>
</dbReference>
<dbReference type="PANTHER" id="PTHR43108:SF8">
    <property type="entry name" value="SD21168P"/>
    <property type="match status" value="1"/>
</dbReference>
<dbReference type="CDD" id="cd16147">
    <property type="entry name" value="G6S"/>
    <property type="match status" value="1"/>
</dbReference>
<comment type="similarity">
    <text evidence="1">Belongs to the sulfatase family.</text>
</comment>
<evidence type="ECO:0000256" key="5">
    <source>
        <dbReference type="SAM" id="SignalP"/>
    </source>
</evidence>
<proteinExistence type="inferred from homology"/>
<dbReference type="PANTHER" id="PTHR43108">
    <property type="entry name" value="N-ACETYLGLUCOSAMINE-6-SULFATASE FAMILY MEMBER"/>
    <property type="match status" value="1"/>
</dbReference>
<feature type="chain" id="PRO_5034243746" evidence="5">
    <location>
        <begin position="19"/>
        <end position="386"/>
    </location>
</feature>
<evidence type="ECO:0000256" key="3">
    <source>
        <dbReference type="ARBA" id="ARBA00022801"/>
    </source>
</evidence>
<gene>
    <name evidence="7" type="ORF">FMEXI_8912</name>
</gene>
<dbReference type="EMBL" id="JAAOAM010000203">
    <property type="protein sequence ID" value="KAF5539423.1"/>
    <property type="molecule type" value="Genomic_DNA"/>
</dbReference>
<keyword evidence="3" id="KW-0378">Hydrolase</keyword>
<sequence>MLPRIFGVLASLAASVASAKTKPNIILVLVDDQDVHMESLKHMPLLKKQMADEGTLYTSHYCTTAICCPARVSILTGRLSHNTNVTDVVAPYGGYPKFISEGLNSNYLPIWLQEAGYNTYYTGKLFNAHTVENYDKPHAAGWTSSDFLLDPFTYSYWNATWQKDQGAPVSREGTYNTDDLSDKTINYIREAHTAGKPFFIGSAPIAPHSEVVTRPETYNGTISPTDPSIQPLILPPKPAKRHADMFRDLKVPRTPNFNPKEVRKTAIPLVIRANANKPNGVSWVAQRPRLNQTYVDYGDNFFRLSLESLQAVDEMVDRIVKELESLDIMDNTYIIYTSDNGYHISQHRLPPGKQCGFEEDITLLFVHSENSLLVFLFSLYQCTGID</sequence>
<evidence type="ECO:0000313" key="7">
    <source>
        <dbReference type="EMBL" id="KAF5539423.1"/>
    </source>
</evidence>
<keyword evidence="4" id="KW-0325">Glycoprotein</keyword>
<comment type="caution">
    <text evidence="7">The sequence shown here is derived from an EMBL/GenBank/DDBJ whole genome shotgun (WGS) entry which is preliminary data.</text>
</comment>
<keyword evidence="8" id="KW-1185">Reference proteome</keyword>
<dbReference type="Proteomes" id="UP000522262">
    <property type="component" value="Unassembled WGS sequence"/>
</dbReference>
<name>A0A8H5MSS4_9HYPO</name>
<reference evidence="7 8" key="1">
    <citation type="submission" date="2020-05" db="EMBL/GenBank/DDBJ databases">
        <title>Identification and distribution of gene clusters putatively required for synthesis of sphingolipid metabolism inhibitors in phylogenetically diverse species of the filamentous fungus Fusarium.</title>
        <authorList>
            <person name="Kim H.-S."/>
            <person name="Busman M."/>
            <person name="Brown D.W."/>
            <person name="Divon H."/>
            <person name="Uhlig S."/>
            <person name="Proctor R.H."/>
        </authorList>
    </citation>
    <scope>NUCLEOTIDE SEQUENCE [LARGE SCALE GENOMIC DNA]</scope>
    <source>
        <strain evidence="7 8">NRRL 53147</strain>
    </source>
</reference>
<dbReference type="AlphaFoldDB" id="A0A8H5MSS4"/>
<evidence type="ECO:0000256" key="4">
    <source>
        <dbReference type="ARBA" id="ARBA00023180"/>
    </source>
</evidence>
<accession>A0A8H5MSS4</accession>
<dbReference type="InterPro" id="IPR000917">
    <property type="entry name" value="Sulfatase_N"/>
</dbReference>
<dbReference type="GO" id="GO:0005539">
    <property type="term" value="F:glycosaminoglycan binding"/>
    <property type="evidence" value="ECO:0007669"/>
    <property type="project" value="TreeGrafter"/>
</dbReference>